<proteinExistence type="predicted"/>
<protein>
    <recommendedName>
        <fullName evidence="3">DUF4369 domain-containing protein</fullName>
    </recommendedName>
</protein>
<sequence length="281" mass="32240">MKPSSSTVPMLLACYCMAGMLTACVFSGKRSLRIEGDIPITGNNRVELVNERNGNIVTTSRIENGKLDMVVDSLGAGVYVLSIYWPRTLVSPKERINRIKTGMEGGRLEHALLKYLYIDPGTARSVRIRLDEAMTQEQMEAYLWKQDPRLTLRISSSCEDTQIFEEAEQLLNDFRIKHLLERDSLKRLLYQIEPGSGRYAKITQEMNTLWANKYLPEMVETHKSLMRAHPNSAVTPYLIYSNVQNAEEFEEYRDIYENMGKKAKRSGYARALLRFANNPEQ</sequence>
<evidence type="ECO:0000313" key="2">
    <source>
        <dbReference type="Proteomes" id="UP000199577"/>
    </source>
</evidence>
<evidence type="ECO:0008006" key="3">
    <source>
        <dbReference type="Google" id="ProtNLM"/>
    </source>
</evidence>
<gene>
    <name evidence="1" type="ORF">SAMN05421747_1085</name>
</gene>
<organism evidence="1 2">
    <name type="scientific">Parapedobacter composti</name>
    <dbReference type="NCBI Taxonomy" id="623281"/>
    <lineage>
        <taxon>Bacteria</taxon>
        <taxon>Pseudomonadati</taxon>
        <taxon>Bacteroidota</taxon>
        <taxon>Sphingobacteriia</taxon>
        <taxon>Sphingobacteriales</taxon>
        <taxon>Sphingobacteriaceae</taxon>
        <taxon>Parapedobacter</taxon>
    </lineage>
</organism>
<reference evidence="1 2" key="1">
    <citation type="submission" date="2016-10" db="EMBL/GenBank/DDBJ databases">
        <authorList>
            <person name="de Groot N.N."/>
        </authorList>
    </citation>
    <scope>NUCLEOTIDE SEQUENCE [LARGE SCALE GENOMIC DNA]</scope>
    <source>
        <strain evidence="1 2">DSM 22900</strain>
    </source>
</reference>
<dbReference type="EMBL" id="FOLL01000008">
    <property type="protein sequence ID" value="SFC30155.1"/>
    <property type="molecule type" value="Genomic_DNA"/>
</dbReference>
<dbReference type="RefSeq" id="WP_139215872.1">
    <property type="nucleotide sequence ID" value="NZ_FOLL01000008.1"/>
</dbReference>
<accession>A0A1I1I298</accession>
<dbReference type="AlphaFoldDB" id="A0A1I1I298"/>
<evidence type="ECO:0000313" key="1">
    <source>
        <dbReference type="EMBL" id="SFC30155.1"/>
    </source>
</evidence>
<dbReference type="PROSITE" id="PS51257">
    <property type="entry name" value="PROKAR_LIPOPROTEIN"/>
    <property type="match status" value="1"/>
</dbReference>
<dbReference type="STRING" id="623281.SAMN05421747_1085"/>
<name>A0A1I1I298_9SPHI</name>
<dbReference type="Proteomes" id="UP000199577">
    <property type="component" value="Unassembled WGS sequence"/>
</dbReference>
<keyword evidence="2" id="KW-1185">Reference proteome</keyword>